<dbReference type="KEGG" id="piv:NCTC13079_01391"/>
<dbReference type="InterPro" id="IPR053931">
    <property type="entry name" value="RapZ_C"/>
</dbReference>
<proteinExistence type="inferred from homology"/>
<dbReference type="SUPFAM" id="SSF52540">
    <property type="entry name" value="P-loop containing nucleoside triphosphate hydrolases"/>
    <property type="match status" value="1"/>
</dbReference>
<keyword evidence="1 4" id="KW-0547">Nucleotide-binding</keyword>
<evidence type="ECO:0000259" key="6">
    <source>
        <dbReference type="Pfam" id="PF22740"/>
    </source>
</evidence>
<dbReference type="NCBIfam" id="NF003828">
    <property type="entry name" value="PRK05416.1"/>
    <property type="match status" value="1"/>
</dbReference>
<dbReference type="HAMAP" id="MF_00636">
    <property type="entry name" value="RapZ_like"/>
    <property type="match status" value="1"/>
</dbReference>
<feature type="binding site" evidence="4">
    <location>
        <begin position="57"/>
        <end position="60"/>
    </location>
    <ligand>
        <name>GTP</name>
        <dbReference type="ChEBI" id="CHEBI:37565"/>
    </ligand>
</feature>
<feature type="binding site" evidence="4">
    <location>
        <begin position="8"/>
        <end position="15"/>
    </location>
    <ligand>
        <name>ATP</name>
        <dbReference type="ChEBI" id="CHEBI:30616"/>
    </ligand>
</feature>
<dbReference type="GO" id="GO:0005524">
    <property type="term" value="F:ATP binding"/>
    <property type="evidence" value="ECO:0007669"/>
    <property type="project" value="UniProtKB-UniRule"/>
</dbReference>
<dbReference type="Pfam" id="PF22740">
    <property type="entry name" value="PapZ_C"/>
    <property type="match status" value="1"/>
</dbReference>
<accession>A0A448V314</accession>
<evidence type="ECO:0000313" key="7">
    <source>
        <dbReference type="EMBL" id="VEJ36188.1"/>
    </source>
</evidence>
<dbReference type="PANTHER" id="PTHR30448">
    <property type="entry name" value="RNASE ADAPTER PROTEIN RAPZ"/>
    <property type="match status" value="1"/>
</dbReference>
<dbReference type="AlphaFoldDB" id="A0A448V314"/>
<dbReference type="Gene3D" id="3.40.50.300">
    <property type="entry name" value="P-loop containing nucleotide triphosphate hydrolases"/>
    <property type="match status" value="1"/>
</dbReference>
<keyword evidence="8" id="KW-1185">Reference proteome</keyword>
<name>A0A448V314_9FIRM</name>
<dbReference type="InterPro" id="IPR005337">
    <property type="entry name" value="RapZ-like"/>
</dbReference>
<sequence>MKLLVITGLSGAGKSQALKAAEDMGYYCVDNLPPALFPKFIEMVEEAQMPLVALALDIRSGLFFKELDVAIDTLNREVGDVTVVYLEADSHVLIKRFKELRRPHPLSSTLERGIEEEKKRMQPLRERADHIIDTSHLTNYNLKLRLKSILRQEQGTLGLSVISFGFKHGILEEADLVFDMRFLPNPFYVPALKPFSGMSEKTADYVLERPEAQAFLDWVEGYIVKFGDCYVKEGKDMLTIGIGCTGGYHRSVAVAEALTKRFNDAGYSVVAGHRDLGRGHA</sequence>
<dbReference type="Pfam" id="PF03668">
    <property type="entry name" value="RapZ-like_N"/>
    <property type="match status" value="1"/>
</dbReference>
<evidence type="ECO:0000256" key="1">
    <source>
        <dbReference type="ARBA" id="ARBA00022741"/>
    </source>
</evidence>
<dbReference type="GO" id="GO:0005525">
    <property type="term" value="F:GTP binding"/>
    <property type="evidence" value="ECO:0007669"/>
    <property type="project" value="UniProtKB-UniRule"/>
</dbReference>
<feature type="domain" description="RapZ C-terminal" evidence="6">
    <location>
        <begin position="159"/>
        <end position="276"/>
    </location>
</feature>
<keyword evidence="2 4" id="KW-0067">ATP-binding</keyword>
<dbReference type="Proteomes" id="UP000269544">
    <property type="component" value="Chromosome"/>
</dbReference>
<dbReference type="RefSeq" id="WP_126466096.1">
    <property type="nucleotide sequence ID" value="NZ_LR134523.1"/>
</dbReference>
<dbReference type="InterPro" id="IPR053930">
    <property type="entry name" value="RapZ-like_N"/>
</dbReference>
<evidence type="ECO:0000256" key="4">
    <source>
        <dbReference type="HAMAP-Rule" id="MF_00636"/>
    </source>
</evidence>
<reference evidence="7 8" key="1">
    <citation type="submission" date="2018-12" db="EMBL/GenBank/DDBJ databases">
        <authorList>
            <consortium name="Pathogen Informatics"/>
        </authorList>
    </citation>
    <scope>NUCLEOTIDE SEQUENCE [LARGE SCALE GENOMIC DNA]</scope>
    <source>
        <strain evidence="7 8">NCTC13079</strain>
    </source>
</reference>
<evidence type="ECO:0000313" key="8">
    <source>
        <dbReference type="Proteomes" id="UP000269544"/>
    </source>
</evidence>
<evidence type="ECO:0000256" key="3">
    <source>
        <dbReference type="ARBA" id="ARBA00023134"/>
    </source>
</evidence>
<keyword evidence="3 4" id="KW-0342">GTP-binding</keyword>
<gene>
    <name evidence="7" type="ORF">NCTC13079_01391</name>
</gene>
<evidence type="ECO:0000256" key="2">
    <source>
        <dbReference type="ARBA" id="ARBA00022840"/>
    </source>
</evidence>
<protein>
    <submittedName>
        <fullName evidence="7">GlmZ(SRNA)-inactivating NTPase</fullName>
    </submittedName>
</protein>
<dbReference type="PIRSF" id="PIRSF005052">
    <property type="entry name" value="P-loopkin"/>
    <property type="match status" value="1"/>
</dbReference>
<dbReference type="PANTHER" id="PTHR30448:SF0">
    <property type="entry name" value="RNASE ADAPTER PROTEIN RAPZ"/>
    <property type="match status" value="1"/>
</dbReference>
<organism evidence="7 8">
    <name type="scientific">Aedoeadaptatus ivorii</name>
    <dbReference type="NCBI Taxonomy" id="54006"/>
    <lineage>
        <taxon>Bacteria</taxon>
        <taxon>Bacillati</taxon>
        <taxon>Bacillota</taxon>
        <taxon>Tissierellia</taxon>
        <taxon>Tissierellales</taxon>
        <taxon>Peptoniphilaceae</taxon>
        <taxon>Aedoeadaptatus</taxon>
    </lineage>
</organism>
<dbReference type="InterPro" id="IPR027417">
    <property type="entry name" value="P-loop_NTPase"/>
</dbReference>
<evidence type="ECO:0000259" key="5">
    <source>
        <dbReference type="Pfam" id="PF03668"/>
    </source>
</evidence>
<feature type="domain" description="RapZ-like N-terminal" evidence="5">
    <location>
        <begin position="1"/>
        <end position="153"/>
    </location>
</feature>
<dbReference type="OrthoDB" id="9784461at2"/>
<dbReference type="EMBL" id="LR134523">
    <property type="protein sequence ID" value="VEJ36188.1"/>
    <property type="molecule type" value="Genomic_DNA"/>
</dbReference>